<dbReference type="AlphaFoldDB" id="A0A5A9W6I4"/>
<dbReference type="Gene3D" id="2.40.160.10">
    <property type="entry name" value="Porin"/>
    <property type="match status" value="1"/>
</dbReference>
<dbReference type="InterPro" id="IPR033900">
    <property type="entry name" value="Gram_neg_porin_domain"/>
</dbReference>
<feature type="domain" description="Porin" evidence="12">
    <location>
        <begin position="17"/>
        <end position="303"/>
    </location>
</feature>
<keyword evidence="7" id="KW-0406">Ion transport</keyword>
<dbReference type="InterPro" id="IPR050298">
    <property type="entry name" value="Gram-neg_bact_OMP"/>
</dbReference>
<evidence type="ECO:0000256" key="1">
    <source>
        <dbReference type="ARBA" id="ARBA00004571"/>
    </source>
</evidence>
<evidence type="ECO:0000256" key="11">
    <source>
        <dbReference type="SAM" id="SignalP"/>
    </source>
</evidence>
<keyword evidence="4" id="KW-1134">Transmembrane beta strand</keyword>
<dbReference type="PANTHER" id="PTHR34501">
    <property type="entry name" value="PROTEIN YDDL-RELATED"/>
    <property type="match status" value="1"/>
</dbReference>
<sequence>MEAHMMKTMKKSCLVLALAAAMPAVSYADATLYGSFRLGMFNTDGQSAALNDYASRIGLRGTVDLGLENTQGIFHWEQGLSLNSGALGGGRYASVGAKGNWGTVMGGKLDHPTYAYVGNVNEFAMSALPTGLDVGYVRNGSIPGAAGFRADRRIGNSLAYVTPTISGFEAMVVGVFGGEAPASSSLLGNSAQKDKTLDGYNLGAKYTIQDLTLAAAYGAVKSDKQLTGEFDIDSNLWGVSARYKWDNFRFATKYEQSKDKVANLKDKGYAINVGYELNGYGASLGYSTTKQDEADREKATSIELHRRMGNGVLAVGYVDYNSAAINKANSYKQFGNQRAIYADDTAYLTYRLQF</sequence>
<evidence type="ECO:0000256" key="9">
    <source>
        <dbReference type="ARBA" id="ARBA00023136"/>
    </source>
</evidence>
<evidence type="ECO:0000313" key="14">
    <source>
        <dbReference type="Proteomes" id="UP000325302"/>
    </source>
</evidence>
<comment type="subcellular location">
    <subcellularLocation>
        <location evidence="1">Cell outer membrane</location>
        <topology evidence="1">Multi-pass membrane protein</topology>
    </subcellularLocation>
</comment>
<keyword evidence="6 11" id="KW-0732">Signal</keyword>
<name>A0A5A9W6I4_9GAMM</name>
<accession>A0A5A9W6I4</accession>
<dbReference type="SUPFAM" id="SSF56935">
    <property type="entry name" value="Porins"/>
    <property type="match status" value="1"/>
</dbReference>
<dbReference type="GO" id="GO:0046930">
    <property type="term" value="C:pore complex"/>
    <property type="evidence" value="ECO:0007669"/>
    <property type="project" value="UniProtKB-KW"/>
</dbReference>
<keyword evidence="14" id="KW-1185">Reference proteome</keyword>
<dbReference type="InterPro" id="IPR023614">
    <property type="entry name" value="Porin_dom_sf"/>
</dbReference>
<keyword evidence="10" id="KW-0998">Cell outer membrane</keyword>
<evidence type="ECO:0000256" key="4">
    <source>
        <dbReference type="ARBA" id="ARBA00022452"/>
    </source>
</evidence>
<keyword evidence="9" id="KW-0472">Membrane</keyword>
<proteinExistence type="predicted"/>
<dbReference type="Proteomes" id="UP000325302">
    <property type="component" value="Unassembled WGS sequence"/>
</dbReference>
<dbReference type="GO" id="GO:0015288">
    <property type="term" value="F:porin activity"/>
    <property type="evidence" value="ECO:0007669"/>
    <property type="project" value="UniProtKB-KW"/>
</dbReference>
<evidence type="ECO:0000256" key="6">
    <source>
        <dbReference type="ARBA" id="ARBA00022729"/>
    </source>
</evidence>
<comment type="caution">
    <text evidence="13">The sequence shown here is derived from an EMBL/GenBank/DDBJ whole genome shotgun (WGS) entry which is preliminary data.</text>
</comment>
<evidence type="ECO:0000256" key="7">
    <source>
        <dbReference type="ARBA" id="ARBA00023065"/>
    </source>
</evidence>
<dbReference type="CDD" id="cd00342">
    <property type="entry name" value="gram_neg_porins"/>
    <property type="match status" value="1"/>
</dbReference>
<feature type="signal peptide" evidence="11">
    <location>
        <begin position="1"/>
        <end position="28"/>
    </location>
</feature>
<evidence type="ECO:0000256" key="10">
    <source>
        <dbReference type="ARBA" id="ARBA00023237"/>
    </source>
</evidence>
<evidence type="ECO:0000256" key="3">
    <source>
        <dbReference type="ARBA" id="ARBA00022448"/>
    </source>
</evidence>
<dbReference type="GO" id="GO:0006811">
    <property type="term" value="P:monoatomic ion transport"/>
    <property type="evidence" value="ECO:0007669"/>
    <property type="project" value="UniProtKB-KW"/>
</dbReference>
<keyword evidence="3" id="KW-0813">Transport</keyword>
<dbReference type="GO" id="GO:0009279">
    <property type="term" value="C:cell outer membrane"/>
    <property type="evidence" value="ECO:0007669"/>
    <property type="project" value="UniProtKB-SubCell"/>
</dbReference>
<evidence type="ECO:0000256" key="8">
    <source>
        <dbReference type="ARBA" id="ARBA00023114"/>
    </source>
</evidence>
<reference evidence="13 14" key="1">
    <citation type="submission" date="2019-03" db="EMBL/GenBank/DDBJ databases">
        <title>Nitrincola sp. nov. isolated from an Indian soda lake.</title>
        <authorList>
            <person name="Joshi A."/>
            <person name="Thite S.V."/>
            <person name="Joseph N."/>
            <person name="Dhotre D."/>
            <person name="Moorthy M."/>
            <person name="Shouche Y.S."/>
        </authorList>
    </citation>
    <scope>NUCLEOTIDE SEQUENCE [LARGE SCALE GENOMIC DNA]</scope>
    <source>
        <strain evidence="13 14">MEB193</strain>
    </source>
</reference>
<dbReference type="OrthoDB" id="8957883at2"/>
<protein>
    <submittedName>
        <fullName evidence="13">Porin</fullName>
    </submittedName>
</protein>
<gene>
    <name evidence="13" type="ORF">E1H14_02730</name>
</gene>
<keyword evidence="8" id="KW-0626">Porin</keyword>
<dbReference type="Pfam" id="PF13609">
    <property type="entry name" value="Porin_4"/>
    <property type="match status" value="1"/>
</dbReference>
<feature type="chain" id="PRO_5022955580" evidence="11">
    <location>
        <begin position="29"/>
        <end position="354"/>
    </location>
</feature>
<evidence type="ECO:0000256" key="2">
    <source>
        <dbReference type="ARBA" id="ARBA00011233"/>
    </source>
</evidence>
<comment type="subunit">
    <text evidence="2">Homotrimer.</text>
</comment>
<evidence type="ECO:0000259" key="12">
    <source>
        <dbReference type="Pfam" id="PF13609"/>
    </source>
</evidence>
<evidence type="ECO:0000313" key="13">
    <source>
        <dbReference type="EMBL" id="KAA0875629.1"/>
    </source>
</evidence>
<dbReference type="EMBL" id="SMRS01000002">
    <property type="protein sequence ID" value="KAA0875629.1"/>
    <property type="molecule type" value="Genomic_DNA"/>
</dbReference>
<organism evidence="13 14">
    <name type="scientific">Nitrincola tapanii</name>
    <dbReference type="NCBI Taxonomy" id="1708751"/>
    <lineage>
        <taxon>Bacteria</taxon>
        <taxon>Pseudomonadati</taxon>
        <taxon>Pseudomonadota</taxon>
        <taxon>Gammaproteobacteria</taxon>
        <taxon>Oceanospirillales</taxon>
        <taxon>Oceanospirillaceae</taxon>
        <taxon>Nitrincola</taxon>
    </lineage>
</organism>
<evidence type="ECO:0000256" key="5">
    <source>
        <dbReference type="ARBA" id="ARBA00022692"/>
    </source>
</evidence>
<dbReference type="PANTHER" id="PTHR34501:SF9">
    <property type="entry name" value="MAJOR OUTER MEMBRANE PROTEIN P.IA"/>
    <property type="match status" value="1"/>
</dbReference>
<keyword evidence="5" id="KW-0812">Transmembrane</keyword>